<sequence>MSGSIDSESVDSESSPESFPPCPRCDTPVADVTTVGPTAQYARSCGCRIPVGALESSD</sequence>
<name>A0ABD5NZB5_9EURY</name>
<dbReference type="RefSeq" id="WP_246965984.1">
    <property type="nucleotide sequence ID" value="NZ_CP095397.1"/>
</dbReference>
<evidence type="ECO:0000256" key="1">
    <source>
        <dbReference type="SAM" id="MobiDB-lite"/>
    </source>
</evidence>
<organism evidence="2 3">
    <name type="scientific">Natribaculum luteum</name>
    <dbReference type="NCBI Taxonomy" id="1586232"/>
    <lineage>
        <taxon>Archaea</taxon>
        <taxon>Methanobacteriati</taxon>
        <taxon>Methanobacteriota</taxon>
        <taxon>Stenosarchaea group</taxon>
        <taxon>Halobacteria</taxon>
        <taxon>Halobacteriales</taxon>
        <taxon>Natrialbaceae</taxon>
        <taxon>Natribaculum</taxon>
    </lineage>
</organism>
<dbReference type="Proteomes" id="UP001595821">
    <property type="component" value="Unassembled WGS sequence"/>
</dbReference>
<evidence type="ECO:0000313" key="2">
    <source>
        <dbReference type="EMBL" id="MFC4247334.1"/>
    </source>
</evidence>
<dbReference type="GeneID" id="71853977"/>
<comment type="caution">
    <text evidence="2">The sequence shown here is derived from an EMBL/GenBank/DDBJ whole genome shotgun (WGS) entry which is preliminary data.</text>
</comment>
<reference evidence="2 3" key="1">
    <citation type="journal article" date="2014" name="Int. J. Syst. Evol. Microbiol.">
        <title>Complete genome sequence of Corynebacterium casei LMG S-19264T (=DSM 44701T), isolated from a smear-ripened cheese.</title>
        <authorList>
            <consortium name="US DOE Joint Genome Institute (JGI-PGF)"/>
            <person name="Walter F."/>
            <person name="Albersmeier A."/>
            <person name="Kalinowski J."/>
            <person name="Ruckert C."/>
        </authorList>
    </citation>
    <scope>NUCLEOTIDE SEQUENCE [LARGE SCALE GENOMIC DNA]</scope>
    <source>
        <strain evidence="2 3">IBRC-M 10912</strain>
    </source>
</reference>
<proteinExistence type="predicted"/>
<feature type="compositionally biased region" description="Low complexity" evidence="1">
    <location>
        <begin position="1"/>
        <end position="17"/>
    </location>
</feature>
<feature type="region of interest" description="Disordered" evidence="1">
    <location>
        <begin position="1"/>
        <end position="27"/>
    </location>
</feature>
<gene>
    <name evidence="2" type="ORF">ACFOZ7_10035</name>
</gene>
<dbReference type="AlphaFoldDB" id="A0ABD5NZB5"/>
<protein>
    <recommendedName>
        <fullName evidence="4">Small CPxCG-related zinc finger protein</fullName>
    </recommendedName>
</protein>
<evidence type="ECO:0008006" key="4">
    <source>
        <dbReference type="Google" id="ProtNLM"/>
    </source>
</evidence>
<accession>A0ABD5NZB5</accession>
<dbReference type="EMBL" id="JBHSDJ010000029">
    <property type="protein sequence ID" value="MFC4247334.1"/>
    <property type="molecule type" value="Genomic_DNA"/>
</dbReference>
<evidence type="ECO:0000313" key="3">
    <source>
        <dbReference type="Proteomes" id="UP001595821"/>
    </source>
</evidence>